<evidence type="ECO:0000256" key="1">
    <source>
        <dbReference type="SAM" id="MobiDB-lite"/>
    </source>
</evidence>
<gene>
    <name evidence="2" type="ORF">Tci_012806</name>
</gene>
<accession>A0A6L2JUM8</accession>
<reference evidence="2" key="1">
    <citation type="journal article" date="2019" name="Sci. Rep.">
        <title>Draft genome of Tanacetum cinerariifolium, the natural source of mosquito coil.</title>
        <authorList>
            <person name="Yamashiro T."/>
            <person name="Shiraishi A."/>
            <person name="Satake H."/>
            <person name="Nakayama K."/>
        </authorList>
    </citation>
    <scope>NUCLEOTIDE SEQUENCE</scope>
</reference>
<dbReference type="AlphaFoldDB" id="A0A6L2JUM8"/>
<protein>
    <submittedName>
        <fullName evidence="2">Uncharacterized protein</fullName>
    </submittedName>
</protein>
<dbReference type="EMBL" id="BKCJ010001356">
    <property type="protein sequence ID" value="GEU40828.1"/>
    <property type="molecule type" value="Genomic_DNA"/>
</dbReference>
<evidence type="ECO:0000313" key="2">
    <source>
        <dbReference type="EMBL" id="GEU40828.1"/>
    </source>
</evidence>
<sequence length="397" mass="44831">MINAQVGDLSSHTTKYTSSTLTQKVFENMRRVGKVFSGVDTPLFGGILVPQQAQNVEVATEDEDAANEVSAKPTPPSPTPATPPPPPQQEHIPSPPQAETAQPSSPPPQQPLQNAKISMTLLNQLLETLDAKEDIDSDVQGRLSESQAKVYHLDLEHADKVLSMQDTDEAVPAEVEEVIKVVTAANLMTKVVTTAATAITATQFPKAKYKSKDKGKGILVEEPKPLKRQEQIEQDEAFDRELEAELNANIKWNMMEEITEQEGSKIKDASPEQRAAKKQRIYKEEEELKRHLQIVVNDDDDVFTEATPLALKVPVVDYQIYYENNKPFYKIIRADRTHKLFLSFITLLKKFDREDLEMLWKLIQERFQSSKPKNFSDDFLLNTFKIMFEKPNVKANT</sequence>
<proteinExistence type="predicted"/>
<name>A0A6L2JUM8_TANCI</name>
<feature type="region of interest" description="Disordered" evidence="1">
    <location>
        <begin position="56"/>
        <end position="112"/>
    </location>
</feature>
<comment type="caution">
    <text evidence="2">The sequence shown here is derived from an EMBL/GenBank/DDBJ whole genome shotgun (WGS) entry which is preliminary data.</text>
</comment>
<organism evidence="2">
    <name type="scientific">Tanacetum cinerariifolium</name>
    <name type="common">Dalmatian daisy</name>
    <name type="synonym">Chrysanthemum cinerariifolium</name>
    <dbReference type="NCBI Taxonomy" id="118510"/>
    <lineage>
        <taxon>Eukaryota</taxon>
        <taxon>Viridiplantae</taxon>
        <taxon>Streptophyta</taxon>
        <taxon>Embryophyta</taxon>
        <taxon>Tracheophyta</taxon>
        <taxon>Spermatophyta</taxon>
        <taxon>Magnoliopsida</taxon>
        <taxon>eudicotyledons</taxon>
        <taxon>Gunneridae</taxon>
        <taxon>Pentapetalae</taxon>
        <taxon>asterids</taxon>
        <taxon>campanulids</taxon>
        <taxon>Asterales</taxon>
        <taxon>Asteraceae</taxon>
        <taxon>Asteroideae</taxon>
        <taxon>Anthemideae</taxon>
        <taxon>Anthemidinae</taxon>
        <taxon>Tanacetum</taxon>
    </lineage>
</organism>
<feature type="compositionally biased region" description="Pro residues" evidence="1">
    <location>
        <begin position="73"/>
        <end position="96"/>
    </location>
</feature>